<dbReference type="AlphaFoldDB" id="A0AAV4XWE4"/>
<organism evidence="2 3">
    <name type="scientific">Caerostris extrusa</name>
    <name type="common">Bark spider</name>
    <name type="synonym">Caerostris bankana</name>
    <dbReference type="NCBI Taxonomy" id="172846"/>
    <lineage>
        <taxon>Eukaryota</taxon>
        <taxon>Metazoa</taxon>
        <taxon>Ecdysozoa</taxon>
        <taxon>Arthropoda</taxon>
        <taxon>Chelicerata</taxon>
        <taxon>Arachnida</taxon>
        <taxon>Araneae</taxon>
        <taxon>Araneomorphae</taxon>
        <taxon>Entelegynae</taxon>
        <taxon>Araneoidea</taxon>
        <taxon>Araneidae</taxon>
        <taxon>Caerostris</taxon>
    </lineage>
</organism>
<gene>
    <name evidence="2" type="ORF">CEXT_348641</name>
</gene>
<evidence type="ECO:0000313" key="3">
    <source>
        <dbReference type="Proteomes" id="UP001054945"/>
    </source>
</evidence>
<protein>
    <submittedName>
        <fullName evidence="2">Uncharacterized protein</fullName>
    </submittedName>
</protein>
<comment type="caution">
    <text evidence="2">The sequence shown here is derived from an EMBL/GenBank/DDBJ whole genome shotgun (WGS) entry which is preliminary data.</text>
</comment>
<dbReference type="Proteomes" id="UP001054945">
    <property type="component" value="Unassembled WGS sequence"/>
</dbReference>
<name>A0AAV4XWE4_CAEEX</name>
<accession>A0AAV4XWE4</accession>
<keyword evidence="3" id="KW-1185">Reference proteome</keyword>
<sequence>MLHICRELFMTRIICSIEYQSIYHPCLAHDTAPQINCHFVAMVTLPSGAPQRCEPAIWRASSFIICASHTTRPLKSTVISLPWLHFLPEYLTDTKQRFGQLTRLFPFRTRHKKKPKGTGPYDGRKGSGNEAMRMSEMEKNKKHSSSVSSYYPQPYATTHLSGRGRNDDGTDSGYHQVTDHFSRLSLKLIAGFSLEDNSSEIR</sequence>
<dbReference type="EMBL" id="BPLR01000883">
    <property type="protein sequence ID" value="GIY98103.1"/>
    <property type="molecule type" value="Genomic_DNA"/>
</dbReference>
<feature type="region of interest" description="Disordered" evidence="1">
    <location>
        <begin position="109"/>
        <end position="174"/>
    </location>
</feature>
<evidence type="ECO:0000256" key="1">
    <source>
        <dbReference type="SAM" id="MobiDB-lite"/>
    </source>
</evidence>
<evidence type="ECO:0000313" key="2">
    <source>
        <dbReference type="EMBL" id="GIY98103.1"/>
    </source>
</evidence>
<reference evidence="2 3" key="1">
    <citation type="submission" date="2021-06" db="EMBL/GenBank/DDBJ databases">
        <title>Caerostris extrusa draft genome.</title>
        <authorList>
            <person name="Kono N."/>
            <person name="Arakawa K."/>
        </authorList>
    </citation>
    <scope>NUCLEOTIDE SEQUENCE [LARGE SCALE GENOMIC DNA]</scope>
</reference>
<feature type="compositionally biased region" description="Basic and acidic residues" evidence="1">
    <location>
        <begin position="122"/>
        <end position="139"/>
    </location>
</feature>
<proteinExistence type="predicted"/>